<evidence type="ECO:0000313" key="1">
    <source>
        <dbReference type="EMBL" id="KYO48150.1"/>
    </source>
</evidence>
<proteinExistence type="predicted"/>
<dbReference type="EMBL" id="AKHW03000257">
    <property type="protein sequence ID" value="KYO48150.1"/>
    <property type="molecule type" value="Genomic_DNA"/>
</dbReference>
<name>A0A151PGI8_ALLMI</name>
<dbReference type="AlphaFoldDB" id="A0A151PGI8"/>
<gene>
    <name evidence="1" type="ORF">Y1Q_0001953</name>
</gene>
<accession>A0A151PGI8</accession>
<dbReference type="Proteomes" id="UP000050525">
    <property type="component" value="Unassembled WGS sequence"/>
</dbReference>
<comment type="caution">
    <text evidence="1">The sequence shown here is derived from an EMBL/GenBank/DDBJ whole genome shotgun (WGS) entry which is preliminary data.</text>
</comment>
<evidence type="ECO:0000313" key="2">
    <source>
        <dbReference type="Proteomes" id="UP000050525"/>
    </source>
</evidence>
<protein>
    <submittedName>
        <fullName evidence="1">Uncharacterized protein</fullName>
    </submittedName>
</protein>
<organism evidence="1 2">
    <name type="scientific">Alligator mississippiensis</name>
    <name type="common">American alligator</name>
    <dbReference type="NCBI Taxonomy" id="8496"/>
    <lineage>
        <taxon>Eukaryota</taxon>
        <taxon>Metazoa</taxon>
        <taxon>Chordata</taxon>
        <taxon>Craniata</taxon>
        <taxon>Vertebrata</taxon>
        <taxon>Euteleostomi</taxon>
        <taxon>Archelosauria</taxon>
        <taxon>Archosauria</taxon>
        <taxon>Crocodylia</taxon>
        <taxon>Alligatoridae</taxon>
        <taxon>Alligatorinae</taxon>
        <taxon>Alligator</taxon>
    </lineage>
</organism>
<reference evidence="1 2" key="1">
    <citation type="journal article" date="2012" name="Genome Biol.">
        <title>Sequencing three crocodilian genomes to illuminate the evolution of archosaurs and amniotes.</title>
        <authorList>
            <person name="St John J.A."/>
            <person name="Braun E.L."/>
            <person name="Isberg S.R."/>
            <person name="Miles L.G."/>
            <person name="Chong A.Y."/>
            <person name="Gongora J."/>
            <person name="Dalzell P."/>
            <person name="Moran C."/>
            <person name="Bed'hom B."/>
            <person name="Abzhanov A."/>
            <person name="Burgess S.C."/>
            <person name="Cooksey A.M."/>
            <person name="Castoe T.A."/>
            <person name="Crawford N.G."/>
            <person name="Densmore L.D."/>
            <person name="Drew J.C."/>
            <person name="Edwards S.V."/>
            <person name="Faircloth B.C."/>
            <person name="Fujita M.K."/>
            <person name="Greenwold M.J."/>
            <person name="Hoffmann F.G."/>
            <person name="Howard J.M."/>
            <person name="Iguchi T."/>
            <person name="Janes D.E."/>
            <person name="Khan S.Y."/>
            <person name="Kohno S."/>
            <person name="de Koning A.J."/>
            <person name="Lance S.L."/>
            <person name="McCarthy F.M."/>
            <person name="McCormack J.E."/>
            <person name="Merchant M.E."/>
            <person name="Peterson D.G."/>
            <person name="Pollock D.D."/>
            <person name="Pourmand N."/>
            <person name="Raney B.J."/>
            <person name="Roessler K.A."/>
            <person name="Sanford J.R."/>
            <person name="Sawyer R.H."/>
            <person name="Schmidt C.J."/>
            <person name="Triplett E.W."/>
            <person name="Tuberville T.D."/>
            <person name="Venegas-Anaya M."/>
            <person name="Howard J.T."/>
            <person name="Jarvis E.D."/>
            <person name="Guillette L.J.Jr."/>
            <person name="Glenn T.C."/>
            <person name="Green R.E."/>
            <person name="Ray D.A."/>
        </authorList>
    </citation>
    <scope>NUCLEOTIDE SEQUENCE [LARGE SCALE GENOMIC DNA]</scope>
    <source>
        <strain evidence="1">KSC_2009_1</strain>
    </source>
</reference>
<keyword evidence="2" id="KW-1185">Reference proteome</keyword>
<sequence length="96" mass="10706">MSTPTSLLVTLDLSITRRQALHLLRSTDTETRSKEFALATKFSCLSLQDISRHLPPQGQNPGPWTLQLHHWTQALGSPPFLQLCVQGIEGTEPFDP</sequence>